<feature type="transmembrane region" description="Helical" evidence="1">
    <location>
        <begin position="176"/>
        <end position="200"/>
    </location>
</feature>
<keyword evidence="1" id="KW-1133">Transmembrane helix</keyword>
<reference evidence="2 3" key="1">
    <citation type="submission" date="2019-11" db="EMBL/GenBank/DDBJ databases">
        <title>Cellulosimicrobium composti sp. nov. isolated from a compost.</title>
        <authorList>
            <person name="Yang Y."/>
        </authorList>
    </citation>
    <scope>NUCLEOTIDE SEQUENCE [LARGE SCALE GENOMIC DNA]</scope>
    <source>
        <strain evidence="2 3">BIT-GX5</strain>
    </source>
</reference>
<feature type="transmembrane region" description="Helical" evidence="1">
    <location>
        <begin position="42"/>
        <end position="65"/>
    </location>
</feature>
<comment type="caution">
    <text evidence="2">The sequence shown here is derived from an EMBL/GenBank/DDBJ whole genome shotgun (WGS) entry which is preliminary data.</text>
</comment>
<accession>A0A6N7ZKY9</accession>
<keyword evidence="1" id="KW-0812">Transmembrane</keyword>
<evidence type="ECO:0000313" key="2">
    <source>
        <dbReference type="EMBL" id="MTG89888.1"/>
    </source>
</evidence>
<proteinExistence type="predicted"/>
<evidence type="ECO:0000256" key="1">
    <source>
        <dbReference type="SAM" id="Phobius"/>
    </source>
</evidence>
<feature type="transmembrane region" description="Helical" evidence="1">
    <location>
        <begin position="6"/>
        <end position="30"/>
    </location>
</feature>
<dbReference type="InterPro" id="IPR004676">
    <property type="entry name" value="Cd-R_transporter"/>
</dbReference>
<dbReference type="AlphaFoldDB" id="A0A6N7ZKY9"/>
<evidence type="ECO:0000313" key="3">
    <source>
        <dbReference type="Proteomes" id="UP000440668"/>
    </source>
</evidence>
<dbReference type="Proteomes" id="UP000440668">
    <property type="component" value="Unassembled WGS sequence"/>
</dbReference>
<feature type="transmembrane region" description="Helical" evidence="1">
    <location>
        <begin position="71"/>
        <end position="91"/>
    </location>
</feature>
<dbReference type="RefSeq" id="WP_318657617.1">
    <property type="nucleotide sequence ID" value="NZ_WMKA01000032.1"/>
</dbReference>
<gene>
    <name evidence="2" type="ORF">GJV82_13170</name>
</gene>
<keyword evidence="1" id="KW-0472">Membrane</keyword>
<feature type="transmembrane region" description="Helical" evidence="1">
    <location>
        <begin position="103"/>
        <end position="127"/>
    </location>
</feature>
<sequence length="203" mass="21275">MLSTIAAAVGLFVATNLDDIVVLTVLFAVAARGTSRLRGWQIVAGQYLGLVTLIAVSFLAALGLTIVPDEWVGLLGLIPLAIGVMALVRTLRGQDDDDEAESALKAVGLFGVAGITIANGGDNIAIYTPVFRTISTTDAVVTIVVFLVLLALWCLLARAIGTNEKVTEGLEKVEHWLVPVVFIGLGVFILIESGTLAHIASLL</sequence>
<dbReference type="Pfam" id="PF03596">
    <property type="entry name" value="Cad"/>
    <property type="match status" value="1"/>
</dbReference>
<name>A0A6N7ZKY9_9MICO</name>
<protein>
    <submittedName>
        <fullName evidence="2">Cadmium transporter</fullName>
    </submittedName>
</protein>
<dbReference type="EMBL" id="WMKA01000032">
    <property type="protein sequence ID" value="MTG89888.1"/>
    <property type="molecule type" value="Genomic_DNA"/>
</dbReference>
<organism evidence="2 3">
    <name type="scientific">Cellulosimicrobium composti</name>
    <dbReference type="NCBI Taxonomy" id="2672572"/>
    <lineage>
        <taxon>Bacteria</taxon>
        <taxon>Bacillati</taxon>
        <taxon>Actinomycetota</taxon>
        <taxon>Actinomycetes</taxon>
        <taxon>Micrococcales</taxon>
        <taxon>Promicromonosporaceae</taxon>
        <taxon>Cellulosimicrobium</taxon>
    </lineage>
</organism>
<feature type="transmembrane region" description="Helical" evidence="1">
    <location>
        <begin position="139"/>
        <end position="156"/>
    </location>
</feature>